<evidence type="ECO:0000313" key="2">
    <source>
        <dbReference type="Proteomes" id="UP000277580"/>
    </source>
</evidence>
<dbReference type="InParanoid" id="A0A3N4L3P4"/>
<accession>A0A3N4L3P4</accession>
<sequence length="83" mass="8939">MLGSYSLSIPISILSFHFECTLGYVTLRRKYSSDSSTSVSSTENVRLSFSPCACFGRKDSTRMIACAPTSSVECGGGWSPIVN</sequence>
<dbReference type="EMBL" id="ML119127">
    <property type="protein sequence ID" value="RPB12635.1"/>
    <property type="molecule type" value="Genomic_DNA"/>
</dbReference>
<evidence type="ECO:0000313" key="1">
    <source>
        <dbReference type="EMBL" id="RPB12635.1"/>
    </source>
</evidence>
<protein>
    <submittedName>
        <fullName evidence="1">Uncharacterized protein</fullName>
    </submittedName>
</protein>
<dbReference type="Proteomes" id="UP000277580">
    <property type="component" value="Unassembled WGS sequence"/>
</dbReference>
<proteinExistence type="predicted"/>
<organism evidence="1 2">
    <name type="scientific">Morchella conica CCBAS932</name>
    <dbReference type="NCBI Taxonomy" id="1392247"/>
    <lineage>
        <taxon>Eukaryota</taxon>
        <taxon>Fungi</taxon>
        <taxon>Dikarya</taxon>
        <taxon>Ascomycota</taxon>
        <taxon>Pezizomycotina</taxon>
        <taxon>Pezizomycetes</taxon>
        <taxon>Pezizales</taxon>
        <taxon>Morchellaceae</taxon>
        <taxon>Morchella</taxon>
    </lineage>
</organism>
<keyword evidence="2" id="KW-1185">Reference proteome</keyword>
<dbReference type="AlphaFoldDB" id="A0A3N4L3P4"/>
<reference evidence="1 2" key="1">
    <citation type="journal article" date="2018" name="Nat. Ecol. Evol.">
        <title>Pezizomycetes genomes reveal the molecular basis of ectomycorrhizal truffle lifestyle.</title>
        <authorList>
            <person name="Murat C."/>
            <person name="Payen T."/>
            <person name="Noel B."/>
            <person name="Kuo A."/>
            <person name="Morin E."/>
            <person name="Chen J."/>
            <person name="Kohler A."/>
            <person name="Krizsan K."/>
            <person name="Balestrini R."/>
            <person name="Da Silva C."/>
            <person name="Montanini B."/>
            <person name="Hainaut M."/>
            <person name="Levati E."/>
            <person name="Barry K.W."/>
            <person name="Belfiori B."/>
            <person name="Cichocki N."/>
            <person name="Clum A."/>
            <person name="Dockter R.B."/>
            <person name="Fauchery L."/>
            <person name="Guy J."/>
            <person name="Iotti M."/>
            <person name="Le Tacon F."/>
            <person name="Lindquist E.A."/>
            <person name="Lipzen A."/>
            <person name="Malagnac F."/>
            <person name="Mello A."/>
            <person name="Molinier V."/>
            <person name="Miyauchi S."/>
            <person name="Poulain J."/>
            <person name="Riccioni C."/>
            <person name="Rubini A."/>
            <person name="Sitrit Y."/>
            <person name="Splivallo R."/>
            <person name="Traeger S."/>
            <person name="Wang M."/>
            <person name="Zifcakova L."/>
            <person name="Wipf D."/>
            <person name="Zambonelli A."/>
            <person name="Paolocci F."/>
            <person name="Nowrousian M."/>
            <person name="Ottonello S."/>
            <person name="Baldrian P."/>
            <person name="Spatafora J.W."/>
            <person name="Henrissat B."/>
            <person name="Nagy L.G."/>
            <person name="Aury J.M."/>
            <person name="Wincker P."/>
            <person name="Grigoriev I.V."/>
            <person name="Bonfante P."/>
            <person name="Martin F.M."/>
        </authorList>
    </citation>
    <scope>NUCLEOTIDE SEQUENCE [LARGE SCALE GENOMIC DNA]</scope>
    <source>
        <strain evidence="1 2">CCBAS932</strain>
    </source>
</reference>
<name>A0A3N4L3P4_9PEZI</name>
<gene>
    <name evidence="1" type="ORF">P167DRAFT_150107</name>
</gene>